<feature type="region of interest" description="Disordered" evidence="1">
    <location>
        <begin position="364"/>
        <end position="409"/>
    </location>
</feature>
<reference evidence="3" key="2">
    <citation type="submission" date="2023-06" db="EMBL/GenBank/DDBJ databases">
        <authorList>
            <consortium name="Lawrence Berkeley National Laboratory"/>
            <person name="Haridas S."/>
            <person name="Hensen N."/>
            <person name="Bonometti L."/>
            <person name="Westerberg I."/>
            <person name="Brannstrom I.O."/>
            <person name="Guillou S."/>
            <person name="Cros-Aarteil S."/>
            <person name="Calhoun S."/>
            <person name="Kuo A."/>
            <person name="Mondo S."/>
            <person name="Pangilinan J."/>
            <person name="Riley R."/>
            <person name="Labutti K."/>
            <person name="Andreopoulos B."/>
            <person name="Lipzen A."/>
            <person name="Chen C."/>
            <person name="Yanf M."/>
            <person name="Daum C."/>
            <person name="Ng V."/>
            <person name="Clum A."/>
            <person name="Steindorff A."/>
            <person name="Ohm R."/>
            <person name="Martin F."/>
            <person name="Silar P."/>
            <person name="Natvig D."/>
            <person name="Lalanne C."/>
            <person name="Gautier V."/>
            <person name="Ament-Velasquez S.L."/>
            <person name="Kruys A."/>
            <person name="Hutchinson M.I."/>
            <person name="Powell A.J."/>
            <person name="Barry K."/>
            <person name="Miller A.N."/>
            <person name="Grigoriev I.V."/>
            <person name="Debuchy R."/>
            <person name="Gladieux P."/>
            <person name="Thoren M.H."/>
            <person name="Johannesson H."/>
        </authorList>
    </citation>
    <scope>NUCLEOTIDE SEQUENCE</scope>
    <source>
        <strain evidence="3">CBS 958.72</strain>
    </source>
</reference>
<sequence length="589" mass="65392">MAQPQPQPRIIIRETPIGKDLDAFRASFEALYAVEDVSESFEKALDQLDPKDDRELAFTLLLTLQVLRAARLLRAANGKPVLAEILRLVSSTVLGESDVDRLTPLLGAALSSDSMLSSLQQTPWLRNTSSFANSSEHCKYMGDVFKEELGSMYTGIPDFHESFFGAVTGLEQAASAVFAMCVDGDNPLYREGWAGWPSHPEESQPNTPIDGSTARRKLDIGFSNPKADSDSRTGLDLGRYAREVLTAQDTRRFVLVFTICGHLMQVWEFDRLGGTASQHFDVNKDGLRDEEQLGFDPTIITTAGEQYTEITRDGHTERLIIDDLMQRAACVAGRATTCWKAHRAGDPQTLLVIKDSWQRSAMSPLTSAAGVSETSLNGGRKRSSSREAARLPPSKRSRSESSAPAEEGVSANRIHRRVILRDYGRPIFTASSRESLLGALEAYITGHESSHNAGFLHRNISVNNLIVNEDEDNASGVKGNTGTRAFMAIGVLRGEKYTFMHDHESFFCVLFWICIHYKGTGRGRIVPEFDKWNCLDMATLAYINQGQVSDERDFIRLAQENFTPFYRPLIRWAAREAEAIIEKGEAVAE</sequence>
<reference evidence="3" key="1">
    <citation type="journal article" date="2023" name="Mol. Phylogenet. Evol.">
        <title>Genome-scale phylogeny and comparative genomics of the fungal order Sordariales.</title>
        <authorList>
            <person name="Hensen N."/>
            <person name="Bonometti L."/>
            <person name="Westerberg I."/>
            <person name="Brannstrom I.O."/>
            <person name="Guillou S."/>
            <person name="Cros-Aarteil S."/>
            <person name="Calhoun S."/>
            <person name="Haridas S."/>
            <person name="Kuo A."/>
            <person name="Mondo S."/>
            <person name="Pangilinan J."/>
            <person name="Riley R."/>
            <person name="LaButti K."/>
            <person name="Andreopoulos B."/>
            <person name="Lipzen A."/>
            <person name="Chen C."/>
            <person name="Yan M."/>
            <person name="Daum C."/>
            <person name="Ng V."/>
            <person name="Clum A."/>
            <person name="Steindorff A."/>
            <person name="Ohm R.A."/>
            <person name="Martin F."/>
            <person name="Silar P."/>
            <person name="Natvig D.O."/>
            <person name="Lalanne C."/>
            <person name="Gautier V."/>
            <person name="Ament-Velasquez S.L."/>
            <person name="Kruys A."/>
            <person name="Hutchinson M.I."/>
            <person name="Powell A.J."/>
            <person name="Barry K."/>
            <person name="Miller A.N."/>
            <person name="Grigoriev I.V."/>
            <person name="Debuchy R."/>
            <person name="Gladieux P."/>
            <person name="Hiltunen Thoren M."/>
            <person name="Johannesson H."/>
        </authorList>
    </citation>
    <scope>NUCLEOTIDE SEQUENCE</scope>
    <source>
        <strain evidence="3">CBS 958.72</strain>
    </source>
</reference>
<gene>
    <name evidence="3" type="ORF">B0T24DRAFT_708101</name>
</gene>
<protein>
    <recommendedName>
        <fullName evidence="2">Fungal-type protein kinase domain-containing protein</fullName>
    </recommendedName>
</protein>
<feature type="region of interest" description="Disordered" evidence="1">
    <location>
        <begin position="195"/>
        <end position="214"/>
    </location>
</feature>
<accession>A0AAE0K3Y0</accession>
<evidence type="ECO:0000259" key="2">
    <source>
        <dbReference type="Pfam" id="PF17667"/>
    </source>
</evidence>
<organism evidence="3 4">
    <name type="scientific">Lasiosphaeria ovina</name>
    <dbReference type="NCBI Taxonomy" id="92902"/>
    <lineage>
        <taxon>Eukaryota</taxon>
        <taxon>Fungi</taxon>
        <taxon>Dikarya</taxon>
        <taxon>Ascomycota</taxon>
        <taxon>Pezizomycotina</taxon>
        <taxon>Sordariomycetes</taxon>
        <taxon>Sordariomycetidae</taxon>
        <taxon>Sordariales</taxon>
        <taxon>Lasiosphaeriaceae</taxon>
        <taxon>Lasiosphaeria</taxon>
    </lineage>
</organism>
<keyword evidence="4" id="KW-1185">Reference proteome</keyword>
<dbReference type="PANTHER" id="PTHR38248:SF2">
    <property type="entry name" value="FUNK1 11"/>
    <property type="match status" value="1"/>
</dbReference>
<feature type="domain" description="Fungal-type protein kinase" evidence="2">
    <location>
        <begin position="386"/>
        <end position="514"/>
    </location>
</feature>
<feature type="domain" description="Fungal-type protein kinase" evidence="2">
    <location>
        <begin position="225"/>
        <end position="360"/>
    </location>
</feature>
<dbReference type="Proteomes" id="UP001287356">
    <property type="component" value="Unassembled WGS sequence"/>
</dbReference>
<proteinExistence type="predicted"/>
<evidence type="ECO:0000256" key="1">
    <source>
        <dbReference type="SAM" id="MobiDB-lite"/>
    </source>
</evidence>
<dbReference type="PANTHER" id="PTHR38248">
    <property type="entry name" value="FUNK1 6"/>
    <property type="match status" value="1"/>
</dbReference>
<comment type="caution">
    <text evidence="3">The sequence shown here is derived from an EMBL/GenBank/DDBJ whole genome shotgun (WGS) entry which is preliminary data.</text>
</comment>
<dbReference type="AlphaFoldDB" id="A0AAE0K3Y0"/>
<dbReference type="InterPro" id="IPR011009">
    <property type="entry name" value="Kinase-like_dom_sf"/>
</dbReference>
<dbReference type="SUPFAM" id="SSF56112">
    <property type="entry name" value="Protein kinase-like (PK-like)"/>
    <property type="match status" value="1"/>
</dbReference>
<dbReference type="Gene3D" id="1.10.510.10">
    <property type="entry name" value="Transferase(Phosphotransferase) domain 1"/>
    <property type="match status" value="1"/>
</dbReference>
<dbReference type="InterPro" id="IPR040976">
    <property type="entry name" value="Pkinase_fungal"/>
</dbReference>
<evidence type="ECO:0000313" key="3">
    <source>
        <dbReference type="EMBL" id="KAK3369484.1"/>
    </source>
</evidence>
<name>A0AAE0K3Y0_9PEZI</name>
<dbReference type="EMBL" id="JAULSN010000006">
    <property type="protein sequence ID" value="KAK3369484.1"/>
    <property type="molecule type" value="Genomic_DNA"/>
</dbReference>
<dbReference type="Pfam" id="PF17667">
    <property type="entry name" value="Pkinase_fungal"/>
    <property type="match status" value="2"/>
</dbReference>
<evidence type="ECO:0000313" key="4">
    <source>
        <dbReference type="Proteomes" id="UP001287356"/>
    </source>
</evidence>